<sequence>MCFSLPDAEITYLQSFSIFNAKGLRQSVSLHCHSQARIKEDYVCLFSTGDFFFSHSLLGS</sequence>
<organism evidence="1 2">
    <name type="scientific">Carya illinoinensis</name>
    <name type="common">Pecan</name>
    <dbReference type="NCBI Taxonomy" id="32201"/>
    <lineage>
        <taxon>Eukaryota</taxon>
        <taxon>Viridiplantae</taxon>
        <taxon>Streptophyta</taxon>
        <taxon>Embryophyta</taxon>
        <taxon>Tracheophyta</taxon>
        <taxon>Spermatophyta</taxon>
        <taxon>Magnoliopsida</taxon>
        <taxon>eudicotyledons</taxon>
        <taxon>Gunneridae</taxon>
        <taxon>Pentapetalae</taxon>
        <taxon>rosids</taxon>
        <taxon>fabids</taxon>
        <taxon>Fagales</taxon>
        <taxon>Juglandaceae</taxon>
        <taxon>Carya</taxon>
    </lineage>
</organism>
<dbReference type="EMBL" id="CM031815">
    <property type="protein sequence ID" value="KAG6648666.1"/>
    <property type="molecule type" value="Genomic_DNA"/>
</dbReference>
<evidence type="ECO:0000313" key="2">
    <source>
        <dbReference type="Proteomes" id="UP000811609"/>
    </source>
</evidence>
<accession>A0A8T1PWS2</accession>
<dbReference type="Proteomes" id="UP000811609">
    <property type="component" value="Chromosome 7"/>
</dbReference>
<comment type="caution">
    <text evidence="1">The sequence shown here is derived from an EMBL/GenBank/DDBJ whole genome shotgun (WGS) entry which is preliminary data.</text>
</comment>
<reference evidence="1" key="1">
    <citation type="submission" date="2020-12" db="EMBL/GenBank/DDBJ databases">
        <title>WGS assembly of Carya illinoinensis cv. Pawnee.</title>
        <authorList>
            <person name="Platts A."/>
            <person name="Shu S."/>
            <person name="Wright S."/>
            <person name="Barry K."/>
            <person name="Edger P."/>
            <person name="Pires J.C."/>
            <person name="Schmutz J."/>
        </authorList>
    </citation>
    <scope>NUCLEOTIDE SEQUENCE</scope>
    <source>
        <tissue evidence="1">Leaf</tissue>
    </source>
</reference>
<keyword evidence="2" id="KW-1185">Reference proteome</keyword>
<proteinExistence type="predicted"/>
<gene>
    <name evidence="1" type="ORF">CIPAW_07G162200</name>
</gene>
<protein>
    <submittedName>
        <fullName evidence="1">Uncharacterized protein</fullName>
    </submittedName>
</protein>
<dbReference type="AlphaFoldDB" id="A0A8T1PWS2"/>
<evidence type="ECO:0000313" key="1">
    <source>
        <dbReference type="EMBL" id="KAG6648666.1"/>
    </source>
</evidence>
<name>A0A8T1PWS2_CARIL</name>